<keyword evidence="10" id="KW-1185">Reference proteome</keyword>
<evidence type="ECO:0000313" key="10">
    <source>
        <dbReference type="Proteomes" id="UP000275078"/>
    </source>
</evidence>
<comment type="subcellular location">
    <subcellularLocation>
        <location evidence="1">Membrane</location>
        <topology evidence="1">Multi-pass membrane protein</topology>
    </subcellularLocation>
</comment>
<dbReference type="Pfam" id="PF12796">
    <property type="entry name" value="Ank_2"/>
    <property type="match status" value="1"/>
</dbReference>
<gene>
    <name evidence="9" type="ORF">BJ508DRAFT_375255</name>
</gene>
<dbReference type="PROSITE" id="PS50088">
    <property type="entry name" value="ANK_REPEAT"/>
    <property type="match status" value="3"/>
</dbReference>
<evidence type="ECO:0000256" key="3">
    <source>
        <dbReference type="ARBA" id="ARBA00022737"/>
    </source>
</evidence>
<keyword evidence="3" id="KW-0677">Repeat</keyword>
<dbReference type="Gene3D" id="1.20.58.340">
    <property type="entry name" value="Magnesium transport protein CorA, transmembrane region"/>
    <property type="match status" value="1"/>
</dbReference>
<dbReference type="GO" id="GO:0046873">
    <property type="term" value="F:metal ion transmembrane transporter activity"/>
    <property type="evidence" value="ECO:0007669"/>
    <property type="project" value="InterPro"/>
</dbReference>
<evidence type="ECO:0000256" key="4">
    <source>
        <dbReference type="ARBA" id="ARBA00022989"/>
    </source>
</evidence>
<keyword evidence="2 8" id="KW-0812">Transmembrane</keyword>
<feature type="transmembrane region" description="Helical" evidence="8">
    <location>
        <begin position="323"/>
        <end position="343"/>
    </location>
</feature>
<sequence length="838" mass="94630">MTSKIGELHRVTYTELQYGQKRGTPSISEPIRDSVQGLDYSCYNRTGEVTSSGTDIDVPTAVCRHSIASTQRLSVLGNSYTGSNINPRLSISYELKSTAISMMETATISHRIVASTRRTEIAFRSSDGSSFRTFYGERRKIGDLVRMESTEQVYVNIGLDRWSQVMDEWEALAVCLGDVLFHISTSVRRGGRNEELSDNWLQYLADAADVASWLEREYSDMLHGLEDGSIWLTPDGPTTHSYKQMLSRMQKLKRSIVTDLVGRVNTLFQRTSNILSIEVGRRSYAQNSSVKRLTWVNIIFLPMIAASGFFGMNIAPLKDFPALSYYLVLAIPLSVFVFGSIYVSKHYDAITRWTRTHIKSFWKPRVISSDIEMNSRAFGEAEFSTSSKNGIWKDGSRMGPMHGELLVETIQHGAVETLRQQLSINPKLNLGSRLGDDMMNKAAATGNTEILRLLLSHSAKINGSTMSNEFPLMHAVQSGGLQAVKLLIRRGADIWRSKSDGEDCFMVATERGFLDILSELLEAARASEPYRNHLFRTTKPSSPGNKHDLRSRYSAQGLNVYHYAVKSGNMDIIKLLLQEDSGMARSLTRPDERSLLMFESVYMSKRLLKYLVRRGAYPDHYDKSSSTALFRAVAHLEASENIDNVFERCMEVIEWLAKYHWTERSASEIRRRLERIILPLVKIHEKVVNIADKLRCRGLLTWIFSRGLSVNDRWKLDHYHITCLGFAVWRRDRDMIEWLIGEAGARTNLEDFINTGVTDLPFINSVEFAISTIDGCPSTTDLEFIGALMGKSNAEVEIPAFQTIDGSRVIRHMLPAAVAQMHGKAEVADIIQQLRRSS</sequence>
<dbReference type="Pfam" id="PF01544">
    <property type="entry name" value="CorA"/>
    <property type="match status" value="1"/>
</dbReference>
<dbReference type="PANTHER" id="PTHR23206:SF8">
    <property type="entry name" value="ANKYRIN REPEAT AND KH DOMAIN-CONTAINING 1"/>
    <property type="match status" value="1"/>
</dbReference>
<dbReference type="SUPFAM" id="SSF48403">
    <property type="entry name" value="Ankyrin repeat"/>
    <property type="match status" value="1"/>
</dbReference>
<reference evidence="9 10" key="1">
    <citation type="journal article" date="2018" name="Nat. Ecol. Evol.">
        <title>Pezizomycetes genomes reveal the molecular basis of ectomycorrhizal truffle lifestyle.</title>
        <authorList>
            <person name="Murat C."/>
            <person name="Payen T."/>
            <person name="Noel B."/>
            <person name="Kuo A."/>
            <person name="Morin E."/>
            <person name="Chen J."/>
            <person name="Kohler A."/>
            <person name="Krizsan K."/>
            <person name="Balestrini R."/>
            <person name="Da Silva C."/>
            <person name="Montanini B."/>
            <person name="Hainaut M."/>
            <person name="Levati E."/>
            <person name="Barry K.W."/>
            <person name="Belfiori B."/>
            <person name="Cichocki N."/>
            <person name="Clum A."/>
            <person name="Dockter R.B."/>
            <person name="Fauchery L."/>
            <person name="Guy J."/>
            <person name="Iotti M."/>
            <person name="Le Tacon F."/>
            <person name="Lindquist E.A."/>
            <person name="Lipzen A."/>
            <person name="Malagnac F."/>
            <person name="Mello A."/>
            <person name="Molinier V."/>
            <person name="Miyauchi S."/>
            <person name="Poulain J."/>
            <person name="Riccioni C."/>
            <person name="Rubini A."/>
            <person name="Sitrit Y."/>
            <person name="Splivallo R."/>
            <person name="Traeger S."/>
            <person name="Wang M."/>
            <person name="Zifcakova L."/>
            <person name="Wipf D."/>
            <person name="Zambonelli A."/>
            <person name="Paolocci F."/>
            <person name="Nowrousian M."/>
            <person name="Ottonello S."/>
            <person name="Baldrian P."/>
            <person name="Spatafora J.W."/>
            <person name="Henrissat B."/>
            <person name="Nagy L.G."/>
            <person name="Aury J.M."/>
            <person name="Wincker P."/>
            <person name="Grigoriev I.V."/>
            <person name="Bonfante P."/>
            <person name="Martin F.M."/>
        </authorList>
    </citation>
    <scope>NUCLEOTIDE SEQUENCE [LARGE SCALE GENOMIC DNA]</scope>
    <source>
        <strain evidence="9 10">RN42</strain>
    </source>
</reference>
<accession>A0A3N4IFQ1</accession>
<dbReference type="Proteomes" id="UP000275078">
    <property type="component" value="Unassembled WGS sequence"/>
</dbReference>
<feature type="repeat" description="ANK" evidence="7">
    <location>
        <begin position="434"/>
        <end position="466"/>
    </location>
</feature>
<protein>
    <submittedName>
        <fullName evidence="9">Ankyrin</fullName>
    </submittedName>
</protein>
<keyword evidence="6 8" id="KW-0472">Membrane</keyword>
<evidence type="ECO:0000256" key="8">
    <source>
        <dbReference type="SAM" id="Phobius"/>
    </source>
</evidence>
<dbReference type="Gene3D" id="1.25.40.20">
    <property type="entry name" value="Ankyrin repeat-containing domain"/>
    <property type="match status" value="2"/>
</dbReference>
<dbReference type="InterPro" id="IPR051631">
    <property type="entry name" value="Ankyrin-KH/SAM_domain"/>
</dbReference>
<organism evidence="9 10">
    <name type="scientific">Ascobolus immersus RN42</name>
    <dbReference type="NCBI Taxonomy" id="1160509"/>
    <lineage>
        <taxon>Eukaryota</taxon>
        <taxon>Fungi</taxon>
        <taxon>Dikarya</taxon>
        <taxon>Ascomycota</taxon>
        <taxon>Pezizomycotina</taxon>
        <taxon>Pezizomycetes</taxon>
        <taxon>Pezizales</taxon>
        <taxon>Ascobolaceae</taxon>
        <taxon>Ascobolus</taxon>
    </lineage>
</organism>
<evidence type="ECO:0000256" key="1">
    <source>
        <dbReference type="ARBA" id="ARBA00004141"/>
    </source>
</evidence>
<dbReference type="PROSITE" id="PS50297">
    <property type="entry name" value="ANK_REP_REGION"/>
    <property type="match status" value="2"/>
</dbReference>
<keyword evidence="4 8" id="KW-1133">Transmembrane helix</keyword>
<dbReference type="InterPro" id="IPR002110">
    <property type="entry name" value="Ankyrin_rpt"/>
</dbReference>
<evidence type="ECO:0000256" key="5">
    <source>
        <dbReference type="ARBA" id="ARBA00023043"/>
    </source>
</evidence>
<name>A0A3N4IFQ1_ASCIM</name>
<proteinExistence type="predicted"/>
<evidence type="ECO:0000256" key="6">
    <source>
        <dbReference type="ARBA" id="ARBA00023136"/>
    </source>
</evidence>
<dbReference type="InterPro" id="IPR002523">
    <property type="entry name" value="MgTranspt_CorA/ZnTranspt_ZntB"/>
</dbReference>
<dbReference type="InterPro" id="IPR036770">
    <property type="entry name" value="Ankyrin_rpt-contain_sf"/>
</dbReference>
<dbReference type="PANTHER" id="PTHR23206">
    <property type="entry name" value="MASK PROTEIN"/>
    <property type="match status" value="1"/>
</dbReference>
<dbReference type="STRING" id="1160509.A0A3N4IFQ1"/>
<evidence type="ECO:0000313" key="9">
    <source>
        <dbReference type="EMBL" id="RPA83001.1"/>
    </source>
</evidence>
<evidence type="ECO:0000256" key="7">
    <source>
        <dbReference type="PROSITE-ProRule" id="PRU00023"/>
    </source>
</evidence>
<dbReference type="SUPFAM" id="SSF144083">
    <property type="entry name" value="Magnesium transport protein CorA, transmembrane region"/>
    <property type="match status" value="1"/>
</dbReference>
<dbReference type="GO" id="GO:0016020">
    <property type="term" value="C:membrane"/>
    <property type="evidence" value="ECO:0007669"/>
    <property type="project" value="UniProtKB-SubCell"/>
</dbReference>
<feature type="repeat" description="ANK" evidence="7">
    <location>
        <begin position="556"/>
        <end position="578"/>
    </location>
</feature>
<keyword evidence="5 7" id="KW-0040">ANK repeat</keyword>
<evidence type="ECO:0000256" key="2">
    <source>
        <dbReference type="ARBA" id="ARBA00022692"/>
    </source>
</evidence>
<feature type="repeat" description="ANK" evidence="7">
    <location>
        <begin position="467"/>
        <end position="494"/>
    </location>
</feature>
<dbReference type="EMBL" id="ML119667">
    <property type="protein sequence ID" value="RPA83001.1"/>
    <property type="molecule type" value="Genomic_DNA"/>
</dbReference>
<dbReference type="SMART" id="SM00248">
    <property type="entry name" value="ANK"/>
    <property type="match status" value="6"/>
</dbReference>
<dbReference type="OrthoDB" id="366390at2759"/>
<dbReference type="InterPro" id="IPR045863">
    <property type="entry name" value="CorA_TM1_TM2"/>
</dbReference>
<feature type="transmembrane region" description="Helical" evidence="8">
    <location>
        <begin position="295"/>
        <end position="317"/>
    </location>
</feature>
<dbReference type="AlphaFoldDB" id="A0A3N4IFQ1"/>